<comment type="caution">
    <text evidence="3">The sequence shown here is derived from an EMBL/GenBank/DDBJ whole genome shotgun (WGS) entry which is preliminary data.</text>
</comment>
<reference evidence="3" key="1">
    <citation type="submission" date="2022-08" db="EMBL/GenBank/DDBJ databases">
        <authorList>
            <person name="Somphong A."/>
            <person name="Phongsopitanun W."/>
        </authorList>
    </citation>
    <scope>NUCLEOTIDE SEQUENCE</scope>
    <source>
        <strain evidence="3">LP05-1</strain>
    </source>
</reference>
<evidence type="ECO:0000313" key="3">
    <source>
        <dbReference type="EMBL" id="MCS0639101.1"/>
    </source>
</evidence>
<organism evidence="3 4">
    <name type="scientific">Streptomyces pyxinae</name>
    <dbReference type="NCBI Taxonomy" id="2970734"/>
    <lineage>
        <taxon>Bacteria</taxon>
        <taxon>Bacillati</taxon>
        <taxon>Actinomycetota</taxon>
        <taxon>Actinomycetes</taxon>
        <taxon>Kitasatosporales</taxon>
        <taxon>Streptomycetaceae</taxon>
        <taxon>Streptomyces</taxon>
    </lineage>
</organism>
<name>A0ABT2CNU0_9ACTN</name>
<proteinExistence type="predicted"/>
<keyword evidence="4" id="KW-1185">Reference proteome</keyword>
<dbReference type="Proteomes" id="UP001431313">
    <property type="component" value="Unassembled WGS sequence"/>
</dbReference>
<accession>A0ABT2CNU0</accession>
<feature type="chain" id="PRO_5046349648" description="Secreted protein" evidence="2">
    <location>
        <begin position="29"/>
        <end position="146"/>
    </location>
</feature>
<evidence type="ECO:0000313" key="4">
    <source>
        <dbReference type="Proteomes" id="UP001431313"/>
    </source>
</evidence>
<evidence type="ECO:0000256" key="1">
    <source>
        <dbReference type="SAM" id="MobiDB-lite"/>
    </source>
</evidence>
<gene>
    <name evidence="3" type="ORF">NX801_26350</name>
</gene>
<evidence type="ECO:0000256" key="2">
    <source>
        <dbReference type="SAM" id="SignalP"/>
    </source>
</evidence>
<dbReference type="EMBL" id="JANUGQ010000030">
    <property type="protein sequence ID" value="MCS0639101.1"/>
    <property type="molecule type" value="Genomic_DNA"/>
</dbReference>
<feature type="region of interest" description="Disordered" evidence="1">
    <location>
        <begin position="50"/>
        <end position="74"/>
    </location>
</feature>
<protein>
    <recommendedName>
        <fullName evidence="5">Secreted protein</fullName>
    </recommendedName>
</protein>
<dbReference type="RefSeq" id="WP_258790419.1">
    <property type="nucleotide sequence ID" value="NZ_JANUGQ010000030.1"/>
</dbReference>
<feature type="signal peptide" evidence="2">
    <location>
        <begin position="1"/>
        <end position="28"/>
    </location>
</feature>
<sequence>MKRNALRVAGVSAIAALAFGIAAPMANATNAAPVQPVAAVRSAVAQHTGSVSLPSSDTATASAPGVPSDAQPAPAGAGKAVKAAWEAIKKSGLAKKAYEAAKKGQTGFIDWVDSLSSWNPVKWAVKALPGYMIQELISYIITHYMP</sequence>
<evidence type="ECO:0008006" key="5">
    <source>
        <dbReference type="Google" id="ProtNLM"/>
    </source>
</evidence>
<feature type="compositionally biased region" description="Polar residues" evidence="1">
    <location>
        <begin position="50"/>
        <end position="61"/>
    </location>
</feature>
<keyword evidence="2" id="KW-0732">Signal</keyword>